<feature type="transmembrane region" description="Helical" evidence="1">
    <location>
        <begin position="33"/>
        <end position="53"/>
    </location>
</feature>
<evidence type="ECO:0000256" key="1">
    <source>
        <dbReference type="SAM" id="Phobius"/>
    </source>
</evidence>
<sequence>MTRAPLSAFRWRLAAGVYASSALYMLFQGGKTALMLFMIVNVLFLYLLLGRWSGISKISGERRLVQAGGAQQTVLEAGTRLKIELQFRIPGLWPIPYVLVRERLVRQGGKDMPFEVSFVPDFRRHGSITYLTPPLSRGHYRFSPTVCSTRDVFGLFEHDGTFESAHRFSVLPQKIRIRHWNELHRGMKGPYSHATALRSMKETTQLNGVRDYHYGDRLSRIHWNATAKSGEWKSKEFEREAMPRSVIVLDRCEAAYPQPEFFELAVSTAASLADFGLRRETATGLVSSGATKEGFLPRASEEQRSLIAKHLTGVACDGQSALYSSMRQAAELLPSGSIAVIVSPQGGEEMLRTMQWLDRKGLAPCLIHLQAPADKTPEALHWQRLVRSHGWPLYTIGHLQELPAALEGGAHHASSV</sequence>
<evidence type="ECO:0000259" key="2">
    <source>
        <dbReference type="Pfam" id="PF01882"/>
    </source>
</evidence>
<dbReference type="Pfam" id="PF01882">
    <property type="entry name" value="DUF58"/>
    <property type="match status" value="1"/>
</dbReference>
<dbReference type="AlphaFoldDB" id="A0A927GQH2"/>
<keyword evidence="1" id="KW-0812">Transmembrane</keyword>
<dbReference type="Proteomes" id="UP000621560">
    <property type="component" value="Unassembled WGS sequence"/>
</dbReference>
<accession>A0A927GQH2</accession>
<evidence type="ECO:0000313" key="3">
    <source>
        <dbReference type="EMBL" id="MBD2844499.1"/>
    </source>
</evidence>
<keyword evidence="1" id="KW-0472">Membrane</keyword>
<protein>
    <submittedName>
        <fullName evidence="3">DUF58 domain-containing protein</fullName>
    </submittedName>
</protein>
<proteinExistence type="predicted"/>
<dbReference type="EMBL" id="JACXIZ010000011">
    <property type="protein sequence ID" value="MBD2844499.1"/>
    <property type="molecule type" value="Genomic_DNA"/>
</dbReference>
<dbReference type="InterPro" id="IPR002881">
    <property type="entry name" value="DUF58"/>
</dbReference>
<keyword evidence="1" id="KW-1133">Transmembrane helix</keyword>
<organism evidence="3 4">
    <name type="scientific">Paenibacillus sabuli</name>
    <dbReference type="NCBI Taxonomy" id="2772509"/>
    <lineage>
        <taxon>Bacteria</taxon>
        <taxon>Bacillati</taxon>
        <taxon>Bacillota</taxon>
        <taxon>Bacilli</taxon>
        <taxon>Bacillales</taxon>
        <taxon>Paenibacillaceae</taxon>
        <taxon>Paenibacillus</taxon>
    </lineage>
</organism>
<comment type="caution">
    <text evidence="3">The sequence shown here is derived from an EMBL/GenBank/DDBJ whole genome shotgun (WGS) entry which is preliminary data.</text>
</comment>
<name>A0A927GQH2_9BACL</name>
<dbReference type="PANTHER" id="PTHR34351:SF2">
    <property type="entry name" value="DUF58 DOMAIN-CONTAINING PROTEIN"/>
    <property type="match status" value="1"/>
</dbReference>
<keyword evidence="4" id="KW-1185">Reference proteome</keyword>
<dbReference type="PANTHER" id="PTHR34351">
    <property type="entry name" value="SLR1927 PROTEIN-RELATED"/>
    <property type="match status" value="1"/>
</dbReference>
<gene>
    <name evidence="3" type="ORF">IDH44_04795</name>
</gene>
<reference evidence="3" key="1">
    <citation type="submission" date="2020-09" db="EMBL/GenBank/DDBJ databases">
        <title>A novel bacterium of genus Paenibacillus, isolated from South China Sea.</title>
        <authorList>
            <person name="Huang H."/>
            <person name="Mo K."/>
            <person name="Hu Y."/>
        </authorList>
    </citation>
    <scope>NUCLEOTIDE SEQUENCE</scope>
    <source>
        <strain evidence="3">IB182496</strain>
    </source>
</reference>
<evidence type="ECO:0000313" key="4">
    <source>
        <dbReference type="Proteomes" id="UP000621560"/>
    </source>
</evidence>
<feature type="domain" description="DUF58" evidence="2">
    <location>
        <begin position="209"/>
        <end position="355"/>
    </location>
</feature>